<keyword evidence="10" id="KW-1185">Reference proteome</keyword>
<feature type="transmembrane region" description="Helical" evidence="8">
    <location>
        <begin position="28"/>
        <end position="49"/>
    </location>
</feature>
<evidence type="ECO:0000313" key="9">
    <source>
        <dbReference type="EMBL" id="AFV11943.1"/>
    </source>
</evidence>
<dbReference type="OrthoDB" id="2854767at2"/>
<organism evidence="9 10">
    <name type="scientific">Thermacetogenium phaeum (strain ATCC BAA-254 / DSM 26808 / PB)</name>
    <dbReference type="NCBI Taxonomy" id="1089553"/>
    <lineage>
        <taxon>Bacteria</taxon>
        <taxon>Bacillati</taxon>
        <taxon>Bacillota</taxon>
        <taxon>Clostridia</taxon>
        <taxon>Thermoanaerobacterales</taxon>
        <taxon>Thermoanaerobacteraceae</taxon>
        <taxon>Thermacetogenium</taxon>
    </lineage>
</organism>
<feature type="transmembrane region" description="Helical" evidence="8">
    <location>
        <begin position="105"/>
        <end position="129"/>
    </location>
</feature>
<dbReference type="Pfam" id="PF04647">
    <property type="entry name" value="AgrB"/>
    <property type="match status" value="1"/>
</dbReference>
<keyword evidence="4 8" id="KW-0812">Transmembrane</keyword>
<dbReference type="AlphaFoldDB" id="K4LGF8"/>
<keyword evidence="5" id="KW-0378">Hydrolase</keyword>
<evidence type="ECO:0000256" key="3">
    <source>
        <dbReference type="ARBA" id="ARBA00022670"/>
    </source>
</evidence>
<keyword evidence="7 8" id="KW-0472">Membrane</keyword>
<feature type="transmembrane region" description="Helical" evidence="8">
    <location>
        <begin position="174"/>
        <end position="197"/>
    </location>
</feature>
<evidence type="ECO:0000256" key="2">
    <source>
        <dbReference type="ARBA" id="ARBA00022654"/>
    </source>
</evidence>
<gene>
    <name evidence="9" type="primary">argB1</name>
    <name evidence="9" type="ordered locus">Tph_c17400</name>
</gene>
<dbReference type="SMART" id="SM00793">
    <property type="entry name" value="AgrB"/>
    <property type="match status" value="1"/>
</dbReference>
<evidence type="ECO:0000256" key="1">
    <source>
        <dbReference type="ARBA" id="ARBA00022475"/>
    </source>
</evidence>
<dbReference type="eggNOG" id="COG4512">
    <property type="taxonomic scope" value="Bacteria"/>
</dbReference>
<keyword evidence="2" id="KW-0673">Quorum sensing</keyword>
<dbReference type="GO" id="GO:0008233">
    <property type="term" value="F:peptidase activity"/>
    <property type="evidence" value="ECO:0007669"/>
    <property type="project" value="UniProtKB-KW"/>
</dbReference>
<protein>
    <submittedName>
        <fullName evidence="9">Accessory gene regulator B</fullName>
    </submittedName>
</protein>
<evidence type="ECO:0000256" key="8">
    <source>
        <dbReference type="SAM" id="Phobius"/>
    </source>
</evidence>
<dbReference type="GO" id="GO:0009372">
    <property type="term" value="P:quorum sensing"/>
    <property type="evidence" value="ECO:0007669"/>
    <property type="project" value="UniProtKB-KW"/>
</dbReference>
<evidence type="ECO:0000256" key="7">
    <source>
        <dbReference type="ARBA" id="ARBA00023136"/>
    </source>
</evidence>
<dbReference type="RefSeq" id="WP_015050822.1">
    <property type="nucleotide sequence ID" value="NC_018870.1"/>
</dbReference>
<dbReference type="GO" id="GO:0006508">
    <property type="term" value="P:proteolysis"/>
    <property type="evidence" value="ECO:0007669"/>
    <property type="project" value="UniProtKB-KW"/>
</dbReference>
<evidence type="ECO:0000313" key="10">
    <source>
        <dbReference type="Proteomes" id="UP000000467"/>
    </source>
</evidence>
<dbReference type="STRING" id="1089553.Tph_c17400"/>
<dbReference type="Proteomes" id="UP000000467">
    <property type="component" value="Chromosome"/>
</dbReference>
<feature type="transmembrane region" description="Helical" evidence="8">
    <location>
        <begin position="80"/>
        <end position="99"/>
    </location>
</feature>
<dbReference type="EMBL" id="CP003732">
    <property type="protein sequence ID" value="AFV11943.1"/>
    <property type="molecule type" value="Genomic_DNA"/>
</dbReference>
<sequence length="222" mass="24825">MPTIHRLAERAAGYIARELGLERQKEKMLTFGLELLLGSALEFALIMALASLFGIFRETLILVLTAGILRLVSGGEHCQAYYRCLIGGTVFFLLMGWLVKWLNYVIAWRGFILLTIITFIAVPGVIWKYAPGETENKPLTEKEKVRGKKLSFMVTEIFAGVVILLAILKDEQKYGLPVLAGMLCQAFTLTPWGYRFIRWVDGMLSFRDQGGDSGGLEGPDSR</sequence>
<dbReference type="GO" id="GO:0016020">
    <property type="term" value="C:membrane"/>
    <property type="evidence" value="ECO:0007669"/>
    <property type="project" value="InterPro"/>
</dbReference>
<feature type="transmembrane region" description="Helical" evidence="8">
    <location>
        <begin position="150"/>
        <end position="168"/>
    </location>
</feature>
<keyword evidence="1" id="KW-1003">Cell membrane</keyword>
<evidence type="ECO:0000256" key="6">
    <source>
        <dbReference type="ARBA" id="ARBA00022989"/>
    </source>
</evidence>
<evidence type="ECO:0000256" key="5">
    <source>
        <dbReference type="ARBA" id="ARBA00022801"/>
    </source>
</evidence>
<dbReference type="HOGENOM" id="CLU_098969_0_0_9"/>
<name>K4LGF8_THEPS</name>
<keyword evidence="3" id="KW-0645">Protease</keyword>
<dbReference type="InterPro" id="IPR006741">
    <property type="entry name" value="AgrB"/>
</dbReference>
<keyword evidence="6 8" id="KW-1133">Transmembrane helix</keyword>
<reference evidence="9 10" key="1">
    <citation type="journal article" date="2012" name="BMC Genomics">
        <title>Genome-guided analysis of physiological and morphological traits of the fermentative acetate oxidizer Thermacetogenium phaeum.</title>
        <authorList>
            <person name="Oehler D."/>
            <person name="Poehlein A."/>
            <person name="Leimbach A."/>
            <person name="Muller N."/>
            <person name="Daniel R."/>
            <person name="Gottschalk G."/>
            <person name="Schink B."/>
        </authorList>
    </citation>
    <scope>NUCLEOTIDE SEQUENCE [LARGE SCALE GENOMIC DNA]</scope>
    <source>
        <strain evidence="10">ATCC BAA-254 / DSM 26808 / PB</strain>
    </source>
</reference>
<evidence type="ECO:0000256" key="4">
    <source>
        <dbReference type="ARBA" id="ARBA00022692"/>
    </source>
</evidence>
<dbReference type="KEGG" id="tpz:Tph_c17400"/>
<proteinExistence type="predicted"/>
<accession>K4LGF8</accession>